<keyword evidence="1" id="KW-0472">Membrane</keyword>
<keyword evidence="3" id="KW-1185">Reference proteome</keyword>
<protein>
    <submittedName>
        <fullName evidence="2">Uncharacterized protein</fullName>
    </submittedName>
</protein>
<sequence>MSGLILLALAIPRSLDWWWRSVNAASGALFVGYGIYLAFFFHTGTYLVLLKVFVLPPILIAISLSTLLGKRKNKPGR</sequence>
<dbReference type="AlphaFoldDB" id="A0A6G9Y9U9"/>
<feature type="transmembrane region" description="Helical" evidence="1">
    <location>
        <begin position="21"/>
        <end position="41"/>
    </location>
</feature>
<evidence type="ECO:0000313" key="3">
    <source>
        <dbReference type="Proteomes" id="UP000503540"/>
    </source>
</evidence>
<dbReference type="RefSeq" id="WP_167472977.1">
    <property type="nucleotide sequence ID" value="NZ_CP046172.1"/>
</dbReference>
<evidence type="ECO:0000313" key="2">
    <source>
        <dbReference type="EMBL" id="QIS09938.1"/>
    </source>
</evidence>
<feature type="transmembrane region" description="Helical" evidence="1">
    <location>
        <begin position="47"/>
        <end position="68"/>
    </location>
</feature>
<dbReference type="KEGG" id="nah:F5544_10200"/>
<organism evidence="2 3">
    <name type="scientific">Nocardia arthritidis</name>
    <dbReference type="NCBI Taxonomy" id="228602"/>
    <lineage>
        <taxon>Bacteria</taxon>
        <taxon>Bacillati</taxon>
        <taxon>Actinomycetota</taxon>
        <taxon>Actinomycetes</taxon>
        <taxon>Mycobacteriales</taxon>
        <taxon>Nocardiaceae</taxon>
        <taxon>Nocardia</taxon>
    </lineage>
</organism>
<dbReference type="EMBL" id="CP046172">
    <property type="protein sequence ID" value="QIS09938.1"/>
    <property type="molecule type" value="Genomic_DNA"/>
</dbReference>
<keyword evidence="1" id="KW-0812">Transmembrane</keyword>
<reference evidence="2 3" key="1">
    <citation type="journal article" date="2019" name="ACS Chem. Biol.">
        <title>Identification and Mobilization of a Cryptic Antibiotic Biosynthesis Gene Locus from a Human-Pathogenic Nocardia Isolate.</title>
        <authorList>
            <person name="Herisse M."/>
            <person name="Ishida K."/>
            <person name="Porter J.L."/>
            <person name="Howden B."/>
            <person name="Hertweck C."/>
            <person name="Stinear T.P."/>
            <person name="Pidot S.J."/>
        </authorList>
    </citation>
    <scope>NUCLEOTIDE SEQUENCE [LARGE SCALE GENOMIC DNA]</scope>
    <source>
        <strain evidence="2 3">AUSMDU00012717</strain>
    </source>
</reference>
<proteinExistence type="predicted"/>
<dbReference type="Proteomes" id="UP000503540">
    <property type="component" value="Chromosome"/>
</dbReference>
<gene>
    <name evidence="2" type="ORF">F5544_10200</name>
</gene>
<evidence type="ECO:0000256" key="1">
    <source>
        <dbReference type="SAM" id="Phobius"/>
    </source>
</evidence>
<keyword evidence="1" id="KW-1133">Transmembrane helix</keyword>
<accession>A0A6G9Y9U9</accession>
<name>A0A6G9Y9U9_9NOCA</name>